<dbReference type="CDD" id="cd00209">
    <property type="entry name" value="DHFR"/>
    <property type="match status" value="1"/>
</dbReference>
<dbReference type="PIRSF" id="PIRSF000194">
    <property type="entry name" value="DHFR"/>
    <property type="match status" value="1"/>
</dbReference>
<comment type="similarity">
    <text evidence="2 8">Belongs to the dihydrofolate reductase family.</text>
</comment>
<dbReference type="Gene3D" id="3.40.430.10">
    <property type="entry name" value="Dihydrofolate Reductase, subunit A"/>
    <property type="match status" value="1"/>
</dbReference>
<dbReference type="PANTHER" id="PTHR48069:SF3">
    <property type="entry name" value="DIHYDROFOLATE REDUCTASE"/>
    <property type="match status" value="1"/>
</dbReference>
<keyword evidence="13" id="KW-1185">Reference proteome</keyword>
<dbReference type="NCBIfam" id="NF008037">
    <property type="entry name" value="PRK10769.1"/>
    <property type="match status" value="1"/>
</dbReference>
<dbReference type="Proteomes" id="UP001056323">
    <property type="component" value="Chromosome"/>
</dbReference>
<evidence type="ECO:0000256" key="2">
    <source>
        <dbReference type="ARBA" id="ARBA00009539"/>
    </source>
</evidence>
<dbReference type="EC" id="1.5.1.3" evidence="3 8"/>
<dbReference type="AlphaFoldDB" id="A0AAE9I7N9"/>
<dbReference type="Proteomes" id="UP001056483">
    <property type="component" value="Chromosome"/>
</dbReference>
<evidence type="ECO:0000256" key="4">
    <source>
        <dbReference type="ARBA" id="ARBA00022563"/>
    </source>
</evidence>
<keyword evidence="6 8" id="KW-0560">Oxidoreductase</keyword>
<dbReference type="InterPro" id="IPR012259">
    <property type="entry name" value="DHFR"/>
</dbReference>
<evidence type="ECO:0000313" key="10">
    <source>
        <dbReference type="EMBL" id="URJ24561.1"/>
    </source>
</evidence>
<comment type="pathway">
    <text evidence="1 8">Cofactor biosynthesis; tetrahydrofolate biosynthesis; 5,6,7,8-tetrahydrofolate from 7,8-dihydrofolate: step 1/1.</text>
</comment>
<dbReference type="SUPFAM" id="SSF53597">
    <property type="entry name" value="Dihydrofolate reductase-like"/>
    <property type="match status" value="1"/>
</dbReference>
<dbReference type="RefSeq" id="WP_250246987.1">
    <property type="nucleotide sequence ID" value="NZ_CP097749.1"/>
</dbReference>
<evidence type="ECO:0000256" key="8">
    <source>
        <dbReference type="PIRNR" id="PIRNR000194"/>
    </source>
</evidence>
<keyword evidence="5 8" id="KW-0521">NADP</keyword>
<reference evidence="11" key="1">
    <citation type="submission" date="2022-05" db="EMBL/GenBank/DDBJ databases">
        <title>Impact of host demography and evolutionary history on endosymbiont molecular evolution: a test in carpenter ants (Genus Camponotus) and their Blochmannia endosymbionts.</title>
        <authorList>
            <person name="Manthey J.D."/>
            <person name="Giron J.C."/>
            <person name="Hruska J.P."/>
        </authorList>
    </citation>
    <scope>NUCLEOTIDE SEQUENCE</scope>
    <source>
        <strain evidence="11">C-049</strain>
        <strain evidence="10">C-050</strain>
    </source>
</reference>
<evidence type="ECO:0000256" key="6">
    <source>
        <dbReference type="ARBA" id="ARBA00023002"/>
    </source>
</evidence>
<comment type="function">
    <text evidence="7 8">Key enzyme in folate metabolism. Catalyzes an essential reaction for de novo glycine and purine synthesis, and for DNA precursor synthesis.</text>
</comment>
<proteinExistence type="inferred from homology"/>
<evidence type="ECO:0000313" key="13">
    <source>
        <dbReference type="Proteomes" id="UP001056483"/>
    </source>
</evidence>
<comment type="catalytic activity">
    <reaction evidence="8">
        <text>(6S)-5,6,7,8-tetrahydrofolate + NADP(+) = 7,8-dihydrofolate + NADPH + H(+)</text>
        <dbReference type="Rhea" id="RHEA:15009"/>
        <dbReference type="ChEBI" id="CHEBI:15378"/>
        <dbReference type="ChEBI" id="CHEBI:57451"/>
        <dbReference type="ChEBI" id="CHEBI:57453"/>
        <dbReference type="ChEBI" id="CHEBI:57783"/>
        <dbReference type="ChEBI" id="CHEBI:58349"/>
        <dbReference type="EC" id="1.5.1.3"/>
    </reaction>
</comment>
<gene>
    <name evidence="11" type="primary">folA</name>
    <name evidence="11" type="ORF">M9394_02225</name>
    <name evidence="10" type="ORF">M9404_00275</name>
</gene>
<dbReference type="InterPro" id="IPR001796">
    <property type="entry name" value="DHFR_dom"/>
</dbReference>
<organism evidence="11 12">
    <name type="scientific">Candidatus Blochmanniella camponoti</name>
    <dbReference type="NCBI Taxonomy" id="108080"/>
    <lineage>
        <taxon>Bacteria</taxon>
        <taxon>Pseudomonadati</taxon>
        <taxon>Pseudomonadota</taxon>
        <taxon>Gammaproteobacteria</taxon>
        <taxon>Enterobacterales</taxon>
        <taxon>Enterobacteriaceae</taxon>
        <taxon>ant endosymbionts</taxon>
        <taxon>Candidatus Blochmanniella</taxon>
    </lineage>
</organism>
<dbReference type="FunFam" id="3.40.430.10:FF:000001">
    <property type="entry name" value="Dihydrofolate reductase"/>
    <property type="match status" value="1"/>
</dbReference>
<dbReference type="PROSITE" id="PS51330">
    <property type="entry name" value="DHFR_2"/>
    <property type="match status" value="1"/>
</dbReference>
<dbReference type="KEGG" id="bhb:M9394_02225"/>
<dbReference type="PANTHER" id="PTHR48069">
    <property type="entry name" value="DIHYDROFOLATE REDUCTASE"/>
    <property type="match status" value="1"/>
</dbReference>
<keyword evidence="4 8" id="KW-0554">One-carbon metabolism</keyword>
<dbReference type="GO" id="GO:0004146">
    <property type="term" value="F:dihydrofolate reductase activity"/>
    <property type="evidence" value="ECO:0007669"/>
    <property type="project" value="UniProtKB-EC"/>
</dbReference>
<dbReference type="GO" id="GO:0046655">
    <property type="term" value="P:folic acid metabolic process"/>
    <property type="evidence" value="ECO:0007669"/>
    <property type="project" value="TreeGrafter"/>
</dbReference>
<dbReference type="EMBL" id="CP097751">
    <property type="protein sequence ID" value="URJ27364.1"/>
    <property type="molecule type" value="Genomic_DNA"/>
</dbReference>
<dbReference type="GO" id="GO:0006730">
    <property type="term" value="P:one-carbon metabolic process"/>
    <property type="evidence" value="ECO:0007669"/>
    <property type="project" value="UniProtKB-KW"/>
</dbReference>
<feature type="domain" description="DHFR" evidence="9">
    <location>
        <begin position="2"/>
        <end position="163"/>
    </location>
</feature>
<protein>
    <recommendedName>
        <fullName evidence="3 8">Dihydrofolate reductase</fullName>
        <ecNumber evidence="3 8">1.5.1.3</ecNumber>
    </recommendedName>
</protein>
<dbReference type="GO" id="GO:0005829">
    <property type="term" value="C:cytosol"/>
    <property type="evidence" value="ECO:0007669"/>
    <property type="project" value="TreeGrafter"/>
</dbReference>
<dbReference type="PRINTS" id="PR00070">
    <property type="entry name" value="DHFR"/>
</dbReference>
<evidence type="ECO:0000259" key="9">
    <source>
        <dbReference type="PROSITE" id="PS51330"/>
    </source>
</evidence>
<dbReference type="GO" id="GO:0046654">
    <property type="term" value="P:tetrahydrofolate biosynthetic process"/>
    <property type="evidence" value="ECO:0007669"/>
    <property type="project" value="InterPro"/>
</dbReference>
<evidence type="ECO:0000313" key="12">
    <source>
        <dbReference type="Proteomes" id="UP001056323"/>
    </source>
</evidence>
<evidence type="ECO:0000256" key="1">
    <source>
        <dbReference type="ARBA" id="ARBA00004903"/>
    </source>
</evidence>
<dbReference type="GO" id="GO:0046452">
    <property type="term" value="P:dihydrofolate metabolic process"/>
    <property type="evidence" value="ECO:0007669"/>
    <property type="project" value="TreeGrafter"/>
</dbReference>
<dbReference type="GO" id="GO:0070401">
    <property type="term" value="F:NADP+ binding"/>
    <property type="evidence" value="ECO:0007669"/>
    <property type="project" value="UniProtKB-ARBA"/>
</dbReference>
<evidence type="ECO:0000256" key="7">
    <source>
        <dbReference type="ARBA" id="ARBA00025067"/>
    </source>
</evidence>
<dbReference type="EMBL" id="CP097750">
    <property type="protein sequence ID" value="URJ24561.1"/>
    <property type="molecule type" value="Genomic_DNA"/>
</dbReference>
<dbReference type="Pfam" id="PF00186">
    <property type="entry name" value="DHFR_1"/>
    <property type="match status" value="1"/>
</dbReference>
<sequence length="164" mass="19433">MIISLIAALTTNHIIGKKNVIPWYLPMDVKWFKYHTLYKPIIMGRKTFESIGKKPLLNRLNIVLSRNLLNNYNGVFVVDNIDEALSLIQDEHEVMVIGGSEIYNVFLPRAQRLYLTYIHNMVEIDGDTLFPDYNIREWKSIFNSFYKFREDCFCYLHFSILERC</sequence>
<accession>A0AAE9I7N9</accession>
<evidence type="ECO:0000256" key="5">
    <source>
        <dbReference type="ARBA" id="ARBA00022857"/>
    </source>
</evidence>
<dbReference type="InterPro" id="IPR024072">
    <property type="entry name" value="DHFR-like_dom_sf"/>
</dbReference>
<evidence type="ECO:0000256" key="3">
    <source>
        <dbReference type="ARBA" id="ARBA00012856"/>
    </source>
</evidence>
<name>A0AAE9I7N9_9ENTR</name>
<evidence type="ECO:0000313" key="11">
    <source>
        <dbReference type="EMBL" id="URJ27364.1"/>
    </source>
</evidence>